<organism evidence="2 3">
    <name type="scientific">Neonectria ditissima</name>
    <dbReference type="NCBI Taxonomy" id="78410"/>
    <lineage>
        <taxon>Eukaryota</taxon>
        <taxon>Fungi</taxon>
        <taxon>Dikarya</taxon>
        <taxon>Ascomycota</taxon>
        <taxon>Pezizomycotina</taxon>
        <taxon>Sordariomycetes</taxon>
        <taxon>Hypocreomycetidae</taxon>
        <taxon>Hypocreales</taxon>
        <taxon>Nectriaceae</taxon>
        <taxon>Neonectria</taxon>
    </lineage>
</organism>
<feature type="compositionally biased region" description="Low complexity" evidence="1">
    <location>
        <begin position="603"/>
        <end position="618"/>
    </location>
</feature>
<evidence type="ECO:0000313" key="2">
    <source>
        <dbReference type="EMBL" id="KPM45675.1"/>
    </source>
</evidence>
<feature type="region of interest" description="Disordered" evidence="1">
    <location>
        <begin position="865"/>
        <end position="890"/>
    </location>
</feature>
<proteinExistence type="predicted"/>
<accession>A0A0P7BXQ1</accession>
<dbReference type="EMBL" id="LKCW01000006">
    <property type="protein sequence ID" value="KPM45675.1"/>
    <property type="molecule type" value="Genomic_DNA"/>
</dbReference>
<evidence type="ECO:0000256" key="1">
    <source>
        <dbReference type="SAM" id="MobiDB-lite"/>
    </source>
</evidence>
<sequence length="1076" mass="117919">MQHADRKVDELGPSWEEDTIYCEATCAPKDVFYEGSDDEDYDDPTCRRLRYEAVGQRFLDGCTPLLLTATLKGPFEKSSGWINPWQSKHRTARTFQGTRSSPKKLSRQSKHERNMSVPETLQVGPHDSMECHLPSPESLKQAPVAEEHPYLEDDELDMVEKWRTTVQPVAKDQFWVSTPKGSENKRKATGSEWLRKVASKRRRTELMESGSINSPIPQMPVMSHRDRSSGYLGRSISFTSVPDQLPSSANAAKRFLRNQTIQDIGQDAAHAENDDEVVDSITVSFASAPDRLQSPAKRSSPKRTPKRSTRNEVAKTSRNYLLQNEAASIKAAATLSSPVSQQRFPQASTRKSPRLNSSQRIQGKPSPTRSSPSLQQAKTVREKILKGYKSVEARELETQRDDSFCFRMQSRPTVSANDRASAVDQATASSGEACEFDDVESWSGLSSMDDEEVEQLRVADDDIETKVSRSKTVAMSADSESEPMQVDRNTVSSELSSLASEDFAGFDIAVPSEANVEMEDDSTTSSGSETASNGSSSESSDTTEVAVVETSQPMVQQDIPDNEQTSEIHVATPKERSVPDDGAAEEDASDQSEDESDQDDTDGTSSQASDASDLAPAAPADLCKSAPLHLLKDSVKRLVPKTLWARLSHSSSPAPMPDRETNEPSHCKTVLEEGLRETSTAKEKLDELSPGRPTQIAAPERQYPSITSQPSEHGQAVVGLDYSIETDKADLDAEPLPVSQQSSWAENKLSQFTKLAENGRSQDNSPVTSTPQMVDDASTTGASVITTPQLANFPRETVATQDDTPNVDAVVQLSALHPPVTTSSTSSQMQNHGVTPITPAITPAMALRPSTPEPQFSVKSFASFMSPSPERRSRKSVRAAWRDSGSRLPSTQGIIASATKNPWKADVSQRRVSWAPLPHELSASITSVTMPRPLEVRGRQVSPPPTTPVADLPTSGDAKFHEHFTAVANRTKSIRQRILPTASQCTLGSPEPQAMAETFLCADQFRKPDNEDQGEINASSQHEPTHDQESQEPLDIVEDVIREMGGYLDAWDVDLELDQARKSASMQTPQLTQSPW</sequence>
<protein>
    <recommendedName>
        <fullName evidence="4">Protamine P1</fullName>
    </recommendedName>
</protein>
<feature type="compositionally biased region" description="Basic residues" evidence="1">
    <location>
        <begin position="299"/>
        <end position="308"/>
    </location>
</feature>
<feature type="region of interest" description="Disordered" evidence="1">
    <location>
        <begin position="333"/>
        <end position="377"/>
    </location>
</feature>
<gene>
    <name evidence="2" type="ORF">AK830_g1002</name>
</gene>
<feature type="compositionally biased region" description="Polar residues" evidence="1">
    <location>
        <begin position="487"/>
        <end position="499"/>
    </location>
</feature>
<feature type="compositionally biased region" description="Low complexity" evidence="1">
    <location>
        <begin position="523"/>
        <end position="551"/>
    </location>
</feature>
<dbReference type="STRING" id="78410.A0A0P7BXQ1"/>
<evidence type="ECO:0000313" key="3">
    <source>
        <dbReference type="Proteomes" id="UP000050424"/>
    </source>
</evidence>
<evidence type="ECO:0008006" key="4">
    <source>
        <dbReference type="Google" id="ProtNLM"/>
    </source>
</evidence>
<reference evidence="2 3" key="1">
    <citation type="submission" date="2015-09" db="EMBL/GenBank/DDBJ databases">
        <title>Draft genome of a European isolate of the apple canker pathogen Neonectria ditissima.</title>
        <authorList>
            <person name="Gomez-Cortecero A."/>
            <person name="Harrison R.J."/>
            <person name="Armitage A.D."/>
        </authorList>
    </citation>
    <scope>NUCLEOTIDE SEQUENCE [LARGE SCALE GENOMIC DNA]</scope>
    <source>
        <strain evidence="2 3">R09/05</strain>
    </source>
</reference>
<feature type="compositionally biased region" description="Acidic residues" evidence="1">
    <location>
        <begin position="582"/>
        <end position="602"/>
    </location>
</feature>
<feature type="region of interest" description="Disordered" evidence="1">
    <location>
        <begin position="647"/>
        <end position="715"/>
    </location>
</feature>
<feature type="region of interest" description="Disordered" evidence="1">
    <location>
        <begin position="200"/>
        <end position="228"/>
    </location>
</feature>
<feature type="compositionally biased region" description="Basic and acidic residues" evidence="1">
    <location>
        <begin position="657"/>
        <end position="689"/>
    </location>
</feature>
<feature type="region of interest" description="Disordered" evidence="1">
    <location>
        <begin position="90"/>
        <end position="115"/>
    </location>
</feature>
<dbReference type="OrthoDB" id="5419922at2759"/>
<feature type="region of interest" description="Disordered" evidence="1">
    <location>
        <begin position="462"/>
        <end position="618"/>
    </location>
</feature>
<dbReference type="AlphaFoldDB" id="A0A0P7BXQ1"/>
<feature type="region of interest" description="Disordered" evidence="1">
    <location>
        <begin position="286"/>
        <end position="319"/>
    </location>
</feature>
<dbReference type="Proteomes" id="UP000050424">
    <property type="component" value="Unassembled WGS sequence"/>
</dbReference>
<feature type="compositionally biased region" description="Polar residues" evidence="1">
    <location>
        <begin position="334"/>
        <end position="377"/>
    </location>
</feature>
<feature type="region of interest" description="Disordered" evidence="1">
    <location>
        <begin position="1007"/>
        <end position="1032"/>
    </location>
</feature>
<keyword evidence="3" id="KW-1185">Reference proteome</keyword>
<name>A0A0P7BXQ1_9HYPO</name>
<comment type="caution">
    <text evidence="2">The sequence shown here is derived from an EMBL/GenBank/DDBJ whole genome shotgun (WGS) entry which is preliminary data.</text>
</comment>